<gene>
    <name evidence="4" type="ORF">SPHI_20180</name>
</gene>
<keyword evidence="1" id="KW-0479">Metal-binding</keyword>
<dbReference type="AlphaFoldDB" id="A0A1V2ET13"/>
<dbReference type="SUPFAM" id="SSF56300">
    <property type="entry name" value="Metallo-dependent phosphatases"/>
    <property type="match status" value="1"/>
</dbReference>
<dbReference type="GO" id="GO:0046872">
    <property type="term" value="F:metal ion binding"/>
    <property type="evidence" value="ECO:0007669"/>
    <property type="project" value="UniProtKB-KW"/>
</dbReference>
<dbReference type="STRING" id="1915074.SPHI_20180"/>
<accession>A0A1V2ET13</accession>
<dbReference type="EMBL" id="MPSB01000008">
    <property type="protein sequence ID" value="ONF95816.1"/>
    <property type="molecule type" value="Genomic_DNA"/>
</dbReference>
<dbReference type="GO" id="GO:0008758">
    <property type="term" value="F:UDP-2,3-diacylglucosamine hydrolase activity"/>
    <property type="evidence" value="ECO:0007669"/>
    <property type="project" value="TreeGrafter"/>
</dbReference>
<dbReference type="Gene3D" id="3.60.21.10">
    <property type="match status" value="1"/>
</dbReference>
<evidence type="ECO:0000313" key="4">
    <source>
        <dbReference type="EMBL" id="ONF95816.1"/>
    </source>
</evidence>
<comment type="caution">
    <text evidence="4">The sequence shown here is derived from an EMBL/GenBank/DDBJ whole genome shotgun (WGS) entry which is preliminary data.</text>
</comment>
<dbReference type="GO" id="GO:0009245">
    <property type="term" value="P:lipid A biosynthetic process"/>
    <property type="evidence" value="ECO:0007669"/>
    <property type="project" value="TreeGrafter"/>
</dbReference>
<dbReference type="GO" id="GO:0016020">
    <property type="term" value="C:membrane"/>
    <property type="evidence" value="ECO:0007669"/>
    <property type="project" value="GOC"/>
</dbReference>
<dbReference type="Pfam" id="PF00149">
    <property type="entry name" value="Metallophos"/>
    <property type="match status" value="1"/>
</dbReference>
<organism evidence="4 5">
    <name type="scientific">Sphingomonas jeddahensis</name>
    <dbReference type="NCBI Taxonomy" id="1915074"/>
    <lineage>
        <taxon>Bacteria</taxon>
        <taxon>Pseudomonadati</taxon>
        <taxon>Pseudomonadota</taxon>
        <taxon>Alphaproteobacteria</taxon>
        <taxon>Sphingomonadales</taxon>
        <taxon>Sphingomonadaceae</taxon>
        <taxon>Sphingomonas</taxon>
    </lineage>
</organism>
<sequence length="287" mass="30176">MRSGYRGPMRSMFRFIGWFLLVGCCVGGALLGFAWREAHRDPIVRRATIALPDWPAGKPPVTVALASDIHVGGGAMDAARLRRMAARIAATRADLVVLAGDFIDGHEPRTARANAPVLTAALKHLRPPLGTIAVLGNHDNDSDPRAVAAALAAAGISVIENDAVTRGPLAVGVVGDSYSRHDDLPATLRAMRSVPGARLVVTHSPDIAPTLPDDTPLLLAGHTHCGQVVFPLVGALWIPSGLGERYRCGLIRDGTRTVVVGAGLGTSMLPIRLGAPPDLWLLTLGPR</sequence>
<keyword evidence="2 4" id="KW-0378">Hydrolase</keyword>
<evidence type="ECO:0000256" key="1">
    <source>
        <dbReference type="ARBA" id="ARBA00022723"/>
    </source>
</evidence>
<protein>
    <submittedName>
        <fullName evidence="4">Putative metallophosphoesterase</fullName>
        <ecNumber evidence="4">3.1.-.-</ecNumber>
    </submittedName>
</protein>
<proteinExistence type="predicted"/>
<dbReference type="InterPro" id="IPR029052">
    <property type="entry name" value="Metallo-depent_PP-like"/>
</dbReference>
<dbReference type="PANTHER" id="PTHR31302">
    <property type="entry name" value="TRANSMEMBRANE PROTEIN WITH METALLOPHOSPHOESTERASE DOMAIN-RELATED"/>
    <property type="match status" value="1"/>
</dbReference>
<dbReference type="InterPro" id="IPR051158">
    <property type="entry name" value="Metallophosphoesterase_sf"/>
</dbReference>
<keyword evidence="5" id="KW-1185">Reference proteome</keyword>
<feature type="domain" description="Calcineurin-like phosphoesterase" evidence="3">
    <location>
        <begin position="62"/>
        <end position="224"/>
    </location>
</feature>
<evidence type="ECO:0000259" key="3">
    <source>
        <dbReference type="Pfam" id="PF00149"/>
    </source>
</evidence>
<reference evidence="4 5" key="1">
    <citation type="submission" date="2016-11" db="EMBL/GenBank/DDBJ databases">
        <title>Genome sequence of Sphingomonas jeddahensis G39.</title>
        <authorList>
            <person name="Poehlein A."/>
            <person name="Wuebbeler J.H."/>
            <person name="Steinbuechel A."/>
            <person name="Daniel R."/>
        </authorList>
    </citation>
    <scope>NUCLEOTIDE SEQUENCE [LARGE SCALE GENOMIC DNA]</scope>
    <source>
        <strain evidence="4 5">G39</strain>
    </source>
</reference>
<evidence type="ECO:0000313" key="5">
    <source>
        <dbReference type="Proteomes" id="UP000188729"/>
    </source>
</evidence>
<dbReference type="EC" id="3.1.-.-" evidence="4"/>
<evidence type="ECO:0000256" key="2">
    <source>
        <dbReference type="ARBA" id="ARBA00022801"/>
    </source>
</evidence>
<name>A0A1V2ET13_9SPHN</name>
<dbReference type="Proteomes" id="UP000188729">
    <property type="component" value="Unassembled WGS sequence"/>
</dbReference>
<dbReference type="InterPro" id="IPR004843">
    <property type="entry name" value="Calcineurin-like_PHP"/>
</dbReference>
<dbReference type="PANTHER" id="PTHR31302:SF31">
    <property type="entry name" value="PHOSPHODIESTERASE YAEI"/>
    <property type="match status" value="1"/>
</dbReference>